<keyword evidence="17" id="KW-1185">Reference proteome</keyword>
<keyword evidence="7" id="KW-0406">Ion transport</keyword>
<dbReference type="RefSeq" id="WP_169492176.1">
    <property type="nucleotide sequence ID" value="NZ_JABBGM010000002.1"/>
</dbReference>
<feature type="domain" description="TonB-dependent receptor-like beta-barrel" evidence="14">
    <location>
        <begin position="339"/>
        <end position="771"/>
    </location>
</feature>
<comment type="similarity">
    <text evidence="11 12">Belongs to the TonB-dependent receptor family.</text>
</comment>
<keyword evidence="16" id="KW-0675">Receptor</keyword>
<dbReference type="InterPro" id="IPR012910">
    <property type="entry name" value="Plug_dom"/>
</dbReference>
<feature type="domain" description="TonB-dependent receptor plug" evidence="15">
    <location>
        <begin position="68"/>
        <end position="175"/>
    </location>
</feature>
<dbReference type="Proteomes" id="UP000583556">
    <property type="component" value="Unassembled WGS sequence"/>
</dbReference>
<dbReference type="PANTHER" id="PTHR32552">
    <property type="entry name" value="FERRICHROME IRON RECEPTOR-RELATED"/>
    <property type="match status" value="1"/>
</dbReference>
<dbReference type="InterPro" id="IPR039426">
    <property type="entry name" value="TonB-dep_rcpt-like"/>
</dbReference>
<dbReference type="GO" id="GO:0009279">
    <property type="term" value="C:cell outer membrane"/>
    <property type="evidence" value="ECO:0007669"/>
    <property type="project" value="UniProtKB-SubCell"/>
</dbReference>
<comment type="caution">
    <text evidence="16">The sequence shown here is derived from an EMBL/GenBank/DDBJ whole genome shotgun (WGS) entry which is preliminary data.</text>
</comment>
<protein>
    <submittedName>
        <fullName evidence="16">TonB-dependent receptor</fullName>
    </submittedName>
</protein>
<dbReference type="SUPFAM" id="SSF56935">
    <property type="entry name" value="Porins"/>
    <property type="match status" value="1"/>
</dbReference>
<evidence type="ECO:0000256" key="9">
    <source>
        <dbReference type="ARBA" id="ARBA00023136"/>
    </source>
</evidence>
<keyword evidence="6" id="KW-0408">Iron</keyword>
<evidence type="ECO:0000313" key="17">
    <source>
        <dbReference type="Proteomes" id="UP000583556"/>
    </source>
</evidence>
<evidence type="ECO:0000256" key="12">
    <source>
        <dbReference type="RuleBase" id="RU003357"/>
    </source>
</evidence>
<comment type="subcellular location">
    <subcellularLocation>
        <location evidence="1 11">Cell outer membrane</location>
        <topology evidence="1 11">Multi-pass membrane protein</topology>
    </subcellularLocation>
</comment>
<evidence type="ECO:0000259" key="14">
    <source>
        <dbReference type="Pfam" id="PF00593"/>
    </source>
</evidence>
<accession>A0A7Y0BM72</accession>
<dbReference type="EMBL" id="JABBGM010000002">
    <property type="protein sequence ID" value="NML92894.1"/>
    <property type="molecule type" value="Genomic_DNA"/>
</dbReference>
<keyword evidence="5 11" id="KW-0812">Transmembrane</keyword>
<evidence type="ECO:0000256" key="2">
    <source>
        <dbReference type="ARBA" id="ARBA00022448"/>
    </source>
</evidence>
<evidence type="ECO:0000256" key="11">
    <source>
        <dbReference type="PROSITE-ProRule" id="PRU01360"/>
    </source>
</evidence>
<evidence type="ECO:0000256" key="4">
    <source>
        <dbReference type="ARBA" id="ARBA00022496"/>
    </source>
</evidence>
<evidence type="ECO:0000256" key="7">
    <source>
        <dbReference type="ARBA" id="ARBA00023065"/>
    </source>
</evidence>
<evidence type="ECO:0000256" key="1">
    <source>
        <dbReference type="ARBA" id="ARBA00004571"/>
    </source>
</evidence>
<evidence type="ECO:0000256" key="6">
    <source>
        <dbReference type="ARBA" id="ARBA00023004"/>
    </source>
</evidence>
<evidence type="ECO:0000259" key="15">
    <source>
        <dbReference type="Pfam" id="PF07715"/>
    </source>
</evidence>
<evidence type="ECO:0000256" key="13">
    <source>
        <dbReference type="SAM" id="SignalP"/>
    </source>
</evidence>
<dbReference type="Gene3D" id="2.40.170.20">
    <property type="entry name" value="TonB-dependent receptor, beta-barrel domain"/>
    <property type="match status" value="1"/>
</dbReference>
<evidence type="ECO:0000256" key="8">
    <source>
        <dbReference type="ARBA" id="ARBA00023077"/>
    </source>
</evidence>
<keyword evidence="9 11" id="KW-0472">Membrane</keyword>
<keyword evidence="10 11" id="KW-0998">Cell outer membrane</keyword>
<dbReference type="PANTHER" id="PTHR32552:SF81">
    <property type="entry name" value="TONB-DEPENDENT OUTER MEMBRANE RECEPTOR"/>
    <property type="match status" value="1"/>
</dbReference>
<proteinExistence type="inferred from homology"/>
<keyword evidence="4" id="KW-0410">Iron transport</keyword>
<dbReference type="Pfam" id="PF07715">
    <property type="entry name" value="Plug"/>
    <property type="match status" value="1"/>
</dbReference>
<evidence type="ECO:0000256" key="5">
    <source>
        <dbReference type="ARBA" id="ARBA00022692"/>
    </source>
</evidence>
<feature type="chain" id="PRO_5030847753" evidence="13">
    <location>
        <begin position="31"/>
        <end position="819"/>
    </location>
</feature>
<reference evidence="16 17" key="1">
    <citation type="submission" date="2020-04" db="EMBL/GenBank/DDBJ databases">
        <title>Novosphingobium sp. TW-4 isolated from soil.</title>
        <authorList>
            <person name="Dahal R.H."/>
            <person name="Chaudhary D.K."/>
        </authorList>
    </citation>
    <scope>NUCLEOTIDE SEQUENCE [LARGE SCALE GENOMIC DNA]</scope>
    <source>
        <strain evidence="16 17">TW-4</strain>
    </source>
</reference>
<gene>
    <name evidence="16" type="ORF">HHL27_04325</name>
</gene>
<keyword evidence="8 12" id="KW-0798">TonB box</keyword>
<name>A0A7Y0BM72_9SPHN</name>
<keyword evidence="3 11" id="KW-1134">Transmembrane beta strand</keyword>
<dbReference type="PROSITE" id="PS52016">
    <property type="entry name" value="TONB_DEPENDENT_REC_3"/>
    <property type="match status" value="1"/>
</dbReference>
<feature type="signal peptide" evidence="13">
    <location>
        <begin position="1"/>
        <end position="30"/>
    </location>
</feature>
<dbReference type="AlphaFoldDB" id="A0A7Y0BM72"/>
<sequence>MTRPTIGRTLTLGSALATTLVLLAPVQALASEDQAAPAPVTTAAAQAPDDNVSTDEIIVSARRRTERLIDAPVAITAVTGQTLSQYQATRVSDIATMVPSLIAGKAASGSSASIFLRGVGSTALSAGFDQSVSFVIDNIAMSRGREISLPQFDIKGVEVLKGPQALFFGKNTTGGLISVTSNGPTDHFEAGLKGGYGFKARERYVEGFVSGPVTEGITARLAGRYSKSDGAFTNTAADSYTNYIPGQFRTRNSDRRGFAESYGVRGTIDAQVTDSFKLELKAGLTSVVDGGPTDTLERICGGGRTTPLPANGIPSSPNTDCRIDGRADSSALPVQVATTGMRYARDGKLYGDFKSQYAVLTGTIESDPFDVTSITGYYHFKQTDLNNVSGESYPASFSQLADFKQFSEEMRFQSKFDGPFNILFGAFYAHGKFVFNTDAYIFPVPLDPINNTYTTFKRDNGFSTDSLSFFAEGTLNISPKLELSGGARYSRESRDSYQRSLPAHIAFAGAFPGGISLKDKYDEGNLSPQVTLRYKPSSDLTLYAAYKQGFKAGGFNISQALTPAASVAAGRYKSETAEGGEVGVRALLLDRHLSFNLTAYRYVYSDLQVQFFDPVTVSLTAGNAGKLRTQGIEADFNFRVPGLDGLSLRGSAAYNDAEYQDFIGQCYPGQTLSQGCNLLQVGGVGNAQDYSGRTPPKAPHFAGRAGFTYETPVGGDLSLRLNGDVGYTSKYNFTDALRPDAVQKGYAKVDASISLSGKDGLWTASLIGRNLTNKLVVTAANDIPFAGGTGTGTASGTVADMSAFVDNPREIFVEVGFKF</sequence>
<evidence type="ECO:0000256" key="10">
    <source>
        <dbReference type="ARBA" id="ARBA00023237"/>
    </source>
</evidence>
<dbReference type="InterPro" id="IPR000531">
    <property type="entry name" value="Beta-barrel_TonB"/>
</dbReference>
<dbReference type="InterPro" id="IPR036942">
    <property type="entry name" value="Beta-barrel_TonB_sf"/>
</dbReference>
<keyword evidence="2 11" id="KW-0813">Transport</keyword>
<evidence type="ECO:0000256" key="3">
    <source>
        <dbReference type="ARBA" id="ARBA00022452"/>
    </source>
</evidence>
<dbReference type="GO" id="GO:0006826">
    <property type="term" value="P:iron ion transport"/>
    <property type="evidence" value="ECO:0007669"/>
    <property type="project" value="UniProtKB-KW"/>
</dbReference>
<dbReference type="Pfam" id="PF00593">
    <property type="entry name" value="TonB_dep_Rec_b-barrel"/>
    <property type="match status" value="1"/>
</dbReference>
<evidence type="ECO:0000313" key="16">
    <source>
        <dbReference type="EMBL" id="NML92894.1"/>
    </source>
</evidence>
<keyword evidence="13" id="KW-0732">Signal</keyword>
<organism evidence="16 17">
    <name type="scientific">Novosphingobium olei</name>
    <dbReference type="NCBI Taxonomy" id="2728851"/>
    <lineage>
        <taxon>Bacteria</taxon>
        <taxon>Pseudomonadati</taxon>
        <taxon>Pseudomonadota</taxon>
        <taxon>Alphaproteobacteria</taxon>
        <taxon>Sphingomonadales</taxon>
        <taxon>Sphingomonadaceae</taxon>
        <taxon>Novosphingobium</taxon>
    </lineage>
</organism>